<protein>
    <submittedName>
        <fullName evidence="1">Uncharacterized protein</fullName>
    </submittedName>
</protein>
<dbReference type="EMBL" id="JAQNQY010000026">
    <property type="protein sequence ID" value="MDC1754310.1"/>
    <property type="molecule type" value="Genomic_DNA"/>
</dbReference>
<comment type="caution">
    <text evidence="1">The sequence shown here is derived from an EMBL/GenBank/DDBJ whole genome shotgun (WGS) entry which is preliminary data.</text>
</comment>
<reference evidence="1" key="1">
    <citation type="submission" date="2022-10" db="EMBL/GenBank/DDBJ databases">
        <title>Human gut microbiome strain richness.</title>
        <authorList>
            <person name="Chen-Liaw A."/>
        </authorList>
    </citation>
    <scope>NUCLEOTIDE SEQUENCE</scope>
    <source>
        <strain evidence="1">A1_m1001262Bd0_191120</strain>
    </source>
</reference>
<name>A0AAW6G6N7_BACUN</name>
<dbReference type="Proteomes" id="UP001218502">
    <property type="component" value="Unassembled WGS sequence"/>
</dbReference>
<gene>
    <name evidence="1" type="ORF">POY80_17890</name>
</gene>
<organism evidence="1 2">
    <name type="scientific">Bacteroides uniformis</name>
    <dbReference type="NCBI Taxonomy" id="820"/>
    <lineage>
        <taxon>Bacteria</taxon>
        <taxon>Pseudomonadati</taxon>
        <taxon>Bacteroidota</taxon>
        <taxon>Bacteroidia</taxon>
        <taxon>Bacteroidales</taxon>
        <taxon>Bacteroidaceae</taxon>
        <taxon>Bacteroides</taxon>
    </lineage>
</organism>
<evidence type="ECO:0000313" key="2">
    <source>
        <dbReference type="Proteomes" id="UP001218502"/>
    </source>
</evidence>
<proteinExistence type="predicted"/>
<dbReference type="RefSeq" id="WP_186761509.1">
    <property type="nucleotide sequence ID" value="NZ_JAQNQY010000026.1"/>
</dbReference>
<sequence>MKLSRQGSLSERRRLNREGMSMADNIIQHEELGLAVWSTKVNCPINIVKYNKPKMLKGLRPKGWQSVVLLNFGDTRILALPVE</sequence>
<accession>A0AAW6G6N7</accession>
<dbReference type="AlphaFoldDB" id="A0AAW6G6N7"/>
<evidence type="ECO:0000313" key="1">
    <source>
        <dbReference type="EMBL" id="MDC1754310.1"/>
    </source>
</evidence>